<gene>
    <name evidence="1" type="ORF">CYCCA115_LOCUS15892</name>
</gene>
<dbReference type="InterPro" id="IPR006379">
    <property type="entry name" value="HAD-SF_hydro_IIB"/>
</dbReference>
<dbReference type="PANTHER" id="PTHR10000">
    <property type="entry name" value="PHOSPHOSERINE PHOSPHATASE"/>
    <property type="match status" value="1"/>
</dbReference>
<protein>
    <submittedName>
        <fullName evidence="1">Uncharacterized protein</fullName>
    </submittedName>
</protein>
<dbReference type="SFLD" id="SFLDS00003">
    <property type="entry name" value="Haloacid_Dehalogenase"/>
    <property type="match status" value="1"/>
</dbReference>
<dbReference type="AlphaFoldDB" id="A0AAD2PVL5"/>
<dbReference type="NCBIfam" id="TIGR01484">
    <property type="entry name" value="HAD-SF-IIB"/>
    <property type="match status" value="1"/>
</dbReference>
<sequence>MMKRYQMVALDLDGTLLASNGSLADIQADYLRALSEKGFLVCIATGRSATGTYAYAAKLQIPRLPIVCSNGSSGLLWSPGGSNSNDDPVIEEQFQFTVPKPIVQRALNLANKHGFCLQYFYKNSVYANQKSEIHYQCTKKYTAMTGVRIQHIDDDYYQDILENNKLPSKLLLLFDPTDNLKARTLIHEEFDPSEAHIVKGRSTWFVQILEATSNKGVGLRHMCDKLNIPLDNVIAIGDAFNDIEFLHMAGLGVAVKNADSEVKEIADITLDFTNNEHGPMRILQELEERGALAFQEKEKW</sequence>
<dbReference type="SFLD" id="SFLDG01140">
    <property type="entry name" value="C2.B:_Phosphomannomutase_and_P"/>
    <property type="match status" value="1"/>
</dbReference>
<evidence type="ECO:0000313" key="2">
    <source>
        <dbReference type="Proteomes" id="UP001295423"/>
    </source>
</evidence>
<dbReference type="Pfam" id="PF08282">
    <property type="entry name" value="Hydrolase_3"/>
    <property type="match status" value="1"/>
</dbReference>
<dbReference type="InterPro" id="IPR036412">
    <property type="entry name" value="HAD-like_sf"/>
</dbReference>
<name>A0AAD2PVL5_9STRA</name>
<evidence type="ECO:0000313" key="1">
    <source>
        <dbReference type="EMBL" id="CAJ1955723.1"/>
    </source>
</evidence>
<dbReference type="GO" id="GO:0000287">
    <property type="term" value="F:magnesium ion binding"/>
    <property type="evidence" value="ECO:0007669"/>
    <property type="project" value="TreeGrafter"/>
</dbReference>
<dbReference type="Proteomes" id="UP001295423">
    <property type="component" value="Unassembled WGS sequence"/>
</dbReference>
<keyword evidence="2" id="KW-1185">Reference proteome</keyword>
<comment type="caution">
    <text evidence="1">The sequence shown here is derived from an EMBL/GenBank/DDBJ whole genome shotgun (WGS) entry which is preliminary data.</text>
</comment>
<dbReference type="EMBL" id="CAKOGP040001892">
    <property type="protein sequence ID" value="CAJ1955723.1"/>
    <property type="molecule type" value="Genomic_DNA"/>
</dbReference>
<dbReference type="GO" id="GO:0016791">
    <property type="term" value="F:phosphatase activity"/>
    <property type="evidence" value="ECO:0007669"/>
    <property type="project" value="TreeGrafter"/>
</dbReference>
<accession>A0AAD2PVL5</accession>
<dbReference type="GO" id="GO:0005829">
    <property type="term" value="C:cytosol"/>
    <property type="evidence" value="ECO:0007669"/>
    <property type="project" value="TreeGrafter"/>
</dbReference>
<dbReference type="SUPFAM" id="SSF56784">
    <property type="entry name" value="HAD-like"/>
    <property type="match status" value="1"/>
</dbReference>
<dbReference type="InterPro" id="IPR023214">
    <property type="entry name" value="HAD_sf"/>
</dbReference>
<dbReference type="Gene3D" id="3.40.50.1000">
    <property type="entry name" value="HAD superfamily/HAD-like"/>
    <property type="match status" value="1"/>
</dbReference>
<organism evidence="1 2">
    <name type="scientific">Cylindrotheca closterium</name>
    <dbReference type="NCBI Taxonomy" id="2856"/>
    <lineage>
        <taxon>Eukaryota</taxon>
        <taxon>Sar</taxon>
        <taxon>Stramenopiles</taxon>
        <taxon>Ochrophyta</taxon>
        <taxon>Bacillariophyta</taxon>
        <taxon>Bacillariophyceae</taxon>
        <taxon>Bacillariophycidae</taxon>
        <taxon>Bacillariales</taxon>
        <taxon>Bacillariaceae</taxon>
        <taxon>Cylindrotheca</taxon>
    </lineage>
</organism>
<dbReference type="Gene3D" id="3.30.1240.10">
    <property type="match status" value="1"/>
</dbReference>
<reference evidence="1" key="1">
    <citation type="submission" date="2023-08" db="EMBL/GenBank/DDBJ databases">
        <authorList>
            <person name="Audoor S."/>
            <person name="Bilcke G."/>
        </authorList>
    </citation>
    <scope>NUCLEOTIDE SEQUENCE</scope>
</reference>
<proteinExistence type="predicted"/>
<dbReference type="PANTHER" id="PTHR10000:SF8">
    <property type="entry name" value="HAD SUPERFAMILY HYDROLASE-LIKE, TYPE 3"/>
    <property type="match status" value="1"/>
</dbReference>